<dbReference type="Gene3D" id="3.40.50.1820">
    <property type="entry name" value="alpha/beta hydrolase"/>
    <property type="match status" value="1"/>
</dbReference>
<evidence type="ECO:0000256" key="3">
    <source>
        <dbReference type="SAM" id="MobiDB-lite"/>
    </source>
</evidence>
<reference evidence="4" key="1">
    <citation type="submission" date="2015-07" db="EMBL/GenBank/DDBJ databases">
        <title>Transcriptome Assembly of Anthurium amnicola.</title>
        <authorList>
            <person name="Suzuki J."/>
        </authorList>
    </citation>
    <scope>NUCLEOTIDE SEQUENCE</scope>
</reference>
<dbReference type="InterPro" id="IPR033124">
    <property type="entry name" value="Ser_caboxypep_his_AS"/>
</dbReference>
<proteinExistence type="inferred from homology"/>
<organism evidence="4">
    <name type="scientific">Anthurium amnicola</name>
    <dbReference type="NCBI Taxonomy" id="1678845"/>
    <lineage>
        <taxon>Eukaryota</taxon>
        <taxon>Viridiplantae</taxon>
        <taxon>Streptophyta</taxon>
        <taxon>Embryophyta</taxon>
        <taxon>Tracheophyta</taxon>
        <taxon>Spermatophyta</taxon>
        <taxon>Magnoliopsida</taxon>
        <taxon>Liliopsida</taxon>
        <taxon>Araceae</taxon>
        <taxon>Pothoideae</taxon>
        <taxon>Potheae</taxon>
        <taxon>Anthurium</taxon>
    </lineage>
</organism>
<keyword evidence="4" id="KW-0378">Hydrolase</keyword>
<dbReference type="InterPro" id="IPR001563">
    <property type="entry name" value="Peptidase_S10"/>
</dbReference>
<dbReference type="EMBL" id="GDJX01015276">
    <property type="protein sequence ID" value="JAT52660.1"/>
    <property type="molecule type" value="Transcribed_RNA"/>
</dbReference>
<comment type="similarity">
    <text evidence="1">Belongs to the peptidase S10 family.</text>
</comment>
<feature type="compositionally biased region" description="Low complexity" evidence="3">
    <location>
        <begin position="116"/>
        <end position="139"/>
    </location>
</feature>
<keyword evidence="4" id="KW-0645">Protease</keyword>
<dbReference type="GO" id="GO:0006508">
    <property type="term" value="P:proteolysis"/>
    <property type="evidence" value="ECO:0007669"/>
    <property type="project" value="InterPro"/>
</dbReference>
<keyword evidence="4" id="KW-0121">Carboxypeptidase</keyword>
<dbReference type="InterPro" id="IPR029058">
    <property type="entry name" value="AB_hydrolase_fold"/>
</dbReference>
<name>A0A1D1YDI1_9ARAE</name>
<evidence type="ECO:0000256" key="2">
    <source>
        <dbReference type="ARBA" id="ARBA00023180"/>
    </source>
</evidence>
<sequence>MKNLVLTLASSPPPPPSPFPEKPWARGPPPPSLSPVFFFSPSFPFPFAAVPDGPDLQPHAPCPAASRHACSRARLLTLQPRKAQHLQPRPLLPAAAPAPAAPPLLRRPAHQRPRAPRASSASRAAPAPAAAGTPAPRAARVTCAAPRACGVRRPSPGNSRWVESMDWSGHGKFAEAPIISFNVDGKDAGKLKSYGPLSFLKVHDAGHMVPMDQPKASLEMLRKWMKGKLAEGEELLANM</sequence>
<dbReference type="SUPFAM" id="SSF53474">
    <property type="entry name" value="alpha/beta-Hydrolases"/>
    <property type="match status" value="1"/>
</dbReference>
<dbReference type="Pfam" id="PF00450">
    <property type="entry name" value="Peptidase_S10"/>
    <property type="match status" value="1"/>
</dbReference>
<protein>
    <submittedName>
        <fullName evidence="4">Serine carboxypeptidase-like</fullName>
    </submittedName>
</protein>
<feature type="region of interest" description="Disordered" evidence="3">
    <location>
        <begin position="93"/>
        <end position="139"/>
    </location>
</feature>
<feature type="compositionally biased region" description="Pro residues" evidence="3">
    <location>
        <begin position="11"/>
        <end position="27"/>
    </location>
</feature>
<feature type="region of interest" description="Disordered" evidence="3">
    <location>
        <begin position="1"/>
        <end position="27"/>
    </location>
</feature>
<dbReference type="PROSITE" id="PS00560">
    <property type="entry name" value="CARBOXYPEPT_SER_HIS"/>
    <property type="match status" value="1"/>
</dbReference>
<accession>A0A1D1YDI1</accession>
<dbReference type="GO" id="GO:0004185">
    <property type="term" value="F:serine-type carboxypeptidase activity"/>
    <property type="evidence" value="ECO:0007669"/>
    <property type="project" value="InterPro"/>
</dbReference>
<feature type="compositionally biased region" description="Low complexity" evidence="3">
    <location>
        <begin position="93"/>
        <end position="106"/>
    </location>
</feature>
<evidence type="ECO:0000313" key="4">
    <source>
        <dbReference type="EMBL" id="JAT52660.1"/>
    </source>
</evidence>
<gene>
    <name evidence="4" type="primary">CBPX_0</name>
    <name evidence="4" type="ORF">g.101236</name>
</gene>
<keyword evidence="2" id="KW-0325">Glycoprotein</keyword>
<dbReference type="AlphaFoldDB" id="A0A1D1YDI1"/>
<evidence type="ECO:0000256" key="1">
    <source>
        <dbReference type="ARBA" id="ARBA00009431"/>
    </source>
</evidence>